<comment type="caution">
    <text evidence="1">The sequence shown here is derived from an EMBL/GenBank/DDBJ whole genome shotgun (WGS) entry which is preliminary data.</text>
</comment>
<dbReference type="AlphaFoldDB" id="A0A5M6CMU6"/>
<reference evidence="1 2" key="1">
    <citation type="submission" date="2019-09" db="EMBL/GenBank/DDBJ databases">
        <title>Genome sequence and assembly of Taibaiella sp.</title>
        <authorList>
            <person name="Chhetri G."/>
        </authorList>
    </citation>
    <scope>NUCLEOTIDE SEQUENCE [LARGE SCALE GENOMIC DNA]</scope>
    <source>
        <strain evidence="1 2">KVB11</strain>
    </source>
</reference>
<gene>
    <name evidence="1" type="ORF">F0919_02395</name>
</gene>
<organism evidence="1 2">
    <name type="scientific">Taibaiella lutea</name>
    <dbReference type="NCBI Taxonomy" id="2608001"/>
    <lineage>
        <taxon>Bacteria</taxon>
        <taxon>Pseudomonadati</taxon>
        <taxon>Bacteroidota</taxon>
        <taxon>Chitinophagia</taxon>
        <taxon>Chitinophagales</taxon>
        <taxon>Chitinophagaceae</taxon>
        <taxon>Taibaiella</taxon>
    </lineage>
</organism>
<name>A0A5M6CMU6_9BACT</name>
<sequence length="169" mass="18824">MNFLVHSFAQNNELEKTTAELTGLATILTPFKVSLSNESRNGLRVVGTSRLGLVEIVAKLSTQYDNKLAKDDQAADLNQRLVYLRKLKACKLAAKNLCELLDDTDKALGNDVMTFVDKFSNSLRNARKYDGDLDEAMKELDDYNARFGKIIEDEDKESEAGNNPGETSQ</sequence>
<accession>A0A5M6CMU6</accession>
<proteinExistence type="predicted"/>
<protein>
    <submittedName>
        <fullName evidence="1">Uncharacterized protein</fullName>
    </submittedName>
</protein>
<dbReference type="Proteomes" id="UP000323632">
    <property type="component" value="Unassembled WGS sequence"/>
</dbReference>
<dbReference type="RefSeq" id="WP_150031115.1">
    <property type="nucleotide sequence ID" value="NZ_VWSH01000001.1"/>
</dbReference>
<dbReference type="EMBL" id="VWSH01000001">
    <property type="protein sequence ID" value="KAA5536538.1"/>
    <property type="molecule type" value="Genomic_DNA"/>
</dbReference>
<evidence type="ECO:0000313" key="1">
    <source>
        <dbReference type="EMBL" id="KAA5536538.1"/>
    </source>
</evidence>
<evidence type="ECO:0000313" key="2">
    <source>
        <dbReference type="Proteomes" id="UP000323632"/>
    </source>
</evidence>
<keyword evidence="2" id="KW-1185">Reference proteome</keyword>